<evidence type="ECO:0000313" key="2">
    <source>
        <dbReference type="EMBL" id="AUV81827.1"/>
    </source>
</evidence>
<feature type="transmembrane region" description="Helical" evidence="1">
    <location>
        <begin position="258"/>
        <end position="275"/>
    </location>
</feature>
<feature type="transmembrane region" description="Helical" evidence="1">
    <location>
        <begin position="229"/>
        <end position="251"/>
    </location>
</feature>
<dbReference type="InterPro" id="IPR007163">
    <property type="entry name" value="VCA0040-like"/>
</dbReference>
<sequence length="325" mass="33378">MDRRTAAVGWLIIYAKGVCMGTADAVPGVSGGTIALITGIYERLIGAITAVSPGRLRSLLGFVVPGEDRHEAWRVAAEMDLAFLVVLGTGVVTAIITVTRLVDTAIEVVPVLTFGFFFGLIAASAVVLWDDVHLDTRGRVAAAIAGFVFAFVVSGQAGAALGHQTVVVFFAGLIAVSALVLPGISGSLILILLGQYEFMIGTLRETVDDLLAAVLGGSVPGLTPSVVTVVTFVSGAVVGLFTTSHVVQWALSRRREATLAFLVSLIVGALRAPVADVSRRLAEANQGWTPEVVGSFLAAAVVGGAVVLVLERGSSLGDVGSTGSV</sequence>
<evidence type="ECO:0000313" key="3">
    <source>
        <dbReference type="Proteomes" id="UP000236584"/>
    </source>
</evidence>
<dbReference type="GeneID" id="35592293"/>
<name>A0A2I8VIS1_9EURY</name>
<keyword evidence="3" id="KW-1185">Reference proteome</keyword>
<dbReference type="PANTHER" id="PTHR37308">
    <property type="entry name" value="INTEGRAL MEMBRANE PROTEIN"/>
    <property type="match status" value="1"/>
</dbReference>
<dbReference type="RefSeq" id="WP_103425515.1">
    <property type="nucleotide sequence ID" value="NZ_CP026309.1"/>
</dbReference>
<organism evidence="2 3">
    <name type="scientific">Salinigranum rubrum</name>
    <dbReference type="NCBI Taxonomy" id="755307"/>
    <lineage>
        <taxon>Archaea</taxon>
        <taxon>Methanobacteriati</taxon>
        <taxon>Methanobacteriota</taxon>
        <taxon>Stenosarchaea group</taxon>
        <taxon>Halobacteria</taxon>
        <taxon>Halobacteriales</taxon>
        <taxon>Haloferacaceae</taxon>
        <taxon>Salinigranum</taxon>
    </lineage>
</organism>
<accession>A0A2I8VIS1</accession>
<protein>
    <submittedName>
        <fullName evidence="2">DUF368 domain-containing protein</fullName>
    </submittedName>
</protein>
<dbReference type="OrthoDB" id="313161at2157"/>
<dbReference type="EMBL" id="CP026309">
    <property type="protein sequence ID" value="AUV81827.1"/>
    <property type="molecule type" value="Genomic_DNA"/>
</dbReference>
<dbReference type="Proteomes" id="UP000236584">
    <property type="component" value="Chromosome"/>
</dbReference>
<feature type="transmembrane region" description="Helical" evidence="1">
    <location>
        <begin position="167"/>
        <end position="194"/>
    </location>
</feature>
<dbReference type="Pfam" id="PF04018">
    <property type="entry name" value="VCA0040-like"/>
    <property type="match status" value="1"/>
</dbReference>
<evidence type="ECO:0000256" key="1">
    <source>
        <dbReference type="SAM" id="Phobius"/>
    </source>
</evidence>
<dbReference type="KEGG" id="srub:C2R22_09345"/>
<reference evidence="2 3" key="1">
    <citation type="submission" date="2018-01" db="EMBL/GenBank/DDBJ databases">
        <title>Complete genome sequence of Salinigranum rubrum GX10T, an extremely halophilic archaeon isolated from a marine solar saltern.</title>
        <authorList>
            <person name="Han S."/>
        </authorList>
    </citation>
    <scope>NUCLEOTIDE SEQUENCE [LARGE SCALE GENOMIC DNA]</scope>
    <source>
        <strain evidence="2 3">GX10</strain>
    </source>
</reference>
<feature type="transmembrane region" description="Helical" evidence="1">
    <location>
        <begin position="287"/>
        <end position="310"/>
    </location>
</feature>
<keyword evidence="1" id="KW-1133">Transmembrane helix</keyword>
<feature type="transmembrane region" description="Helical" evidence="1">
    <location>
        <begin position="140"/>
        <end position="161"/>
    </location>
</feature>
<keyword evidence="1" id="KW-0472">Membrane</keyword>
<keyword evidence="1" id="KW-0812">Transmembrane</keyword>
<gene>
    <name evidence="2" type="ORF">C2R22_09345</name>
</gene>
<dbReference type="PANTHER" id="PTHR37308:SF1">
    <property type="entry name" value="POLYPRENYL-PHOSPHATE TRANSPORTER"/>
    <property type="match status" value="1"/>
</dbReference>
<feature type="transmembrane region" description="Helical" evidence="1">
    <location>
        <begin position="108"/>
        <end position="128"/>
    </location>
</feature>
<feature type="transmembrane region" description="Helical" evidence="1">
    <location>
        <begin position="81"/>
        <end position="102"/>
    </location>
</feature>
<proteinExistence type="predicted"/>
<dbReference type="AlphaFoldDB" id="A0A2I8VIS1"/>